<reference evidence="2" key="1">
    <citation type="submission" date="2022-01" db="EMBL/GenBank/DDBJ databases">
        <authorList>
            <person name="King R."/>
        </authorList>
    </citation>
    <scope>NUCLEOTIDE SEQUENCE</scope>
</reference>
<dbReference type="Proteomes" id="UP001153620">
    <property type="component" value="Chromosome 2"/>
</dbReference>
<evidence type="ECO:0000259" key="1">
    <source>
        <dbReference type="PROSITE" id="PS50097"/>
    </source>
</evidence>
<dbReference type="Gene3D" id="3.30.710.10">
    <property type="entry name" value="Potassium Channel Kv1.1, Chain A"/>
    <property type="match status" value="1"/>
</dbReference>
<protein>
    <recommendedName>
        <fullName evidence="1">BTB domain-containing protein</fullName>
    </recommendedName>
</protein>
<evidence type="ECO:0000313" key="3">
    <source>
        <dbReference type="Proteomes" id="UP001153620"/>
    </source>
</evidence>
<dbReference type="PROSITE" id="PS50097">
    <property type="entry name" value="BTB"/>
    <property type="match status" value="1"/>
</dbReference>
<dbReference type="OrthoDB" id="10261408at2759"/>
<dbReference type="InterPro" id="IPR000210">
    <property type="entry name" value="BTB/POZ_dom"/>
</dbReference>
<gene>
    <name evidence="2" type="ORF">CHIRRI_LOCUS8011</name>
</gene>
<reference evidence="2" key="2">
    <citation type="submission" date="2022-10" db="EMBL/GenBank/DDBJ databases">
        <authorList>
            <consortium name="ENA_rothamsted_submissions"/>
            <consortium name="culmorum"/>
            <person name="King R."/>
        </authorList>
    </citation>
    <scope>NUCLEOTIDE SEQUENCE</scope>
</reference>
<keyword evidence="3" id="KW-1185">Reference proteome</keyword>
<dbReference type="InterPro" id="IPR050457">
    <property type="entry name" value="ZnFinger_BTB_dom_contain"/>
</dbReference>
<dbReference type="SMART" id="SM00225">
    <property type="entry name" value="BTB"/>
    <property type="match status" value="1"/>
</dbReference>
<dbReference type="InterPro" id="IPR011333">
    <property type="entry name" value="SKP1/BTB/POZ_sf"/>
</dbReference>
<dbReference type="Pfam" id="PF00651">
    <property type="entry name" value="BTB"/>
    <property type="match status" value="1"/>
</dbReference>
<dbReference type="GO" id="GO:0000978">
    <property type="term" value="F:RNA polymerase II cis-regulatory region sequence-specific DNA binding"/>
    <property type="evidence" value="ECO:0007669"/>
    <property type="project" value="TreeGrafter"/>
</dbReference>
<accession>A0A9N9RXT5</accession>
<feature type="domain" description="BTB" evidence="1">
    <location>
        <begin position="31"/>
        <end position="99"/>
    </location>
</feature>
<dbReference type="GO" id="GO:0000981">
    <property type="term" value="F:DNA-binding transcription factor activity, RNA polymerase II-specific"/>
    <property type="evidence" value="ECO:0007669"/>
    <property type="project" value="TreeGrafter"/>
</dbReference>
<dbReference type="CDD" id="cd18186">
    <property type="entry name" value="BTB_POZ_ZBTB_KLHL-like"/>
    <property type="match status" value="1"/>
</dbReference>
<dbReference type="SUPFAM" id="SSF54695">
    <property type="entry name" value="POZ domain"/>
    <property type="match status" value="1"/>
</dbReference>
<evidence type="ECO:0000313" key="2">
    <source>
        <dbReference type="EMBL" id="CAG9805134.1"/>
    </source>
</evidence>
<dbReference type="PANTHER" id="PTHR46105">
    <property type="entry name" value="AGAP004733-PA"/>
    <property type="match status" value="1"/>
</dbReference>
<dbReference type="AlphaFoldDB" id="A0A9N9RXT5"/>
<proteinExistence type="predicted"/>
<name>A0A9N9RXT5_9DIPT</name>
<dbReference type="EMBL" id="OU895878">
    <property type="protein sequence ID" value="CAG9805134.1"/>
    <property type="molecule type" value="Genomic_DNA"/>
</dbReference>
<dbReference type="PANTHER" id="PTHR46105:SF28">
    <property type="entry name" value="ZINC FINGER PROTEIN 37-LIKE"/>
    <property type="match status" value="1"/>
</dbReference>
<sequence length="322" mass="36930">MSSNQYKIKRKNHPNKQNLAISNFMKNSQFTDIMLVAAGGTLKAHRLILAASSSYFYNLFLSDSCDMKKSQMCLIDNVSFVDLSNIVRYIYDGELTFDRDYLTHFIRVGDLFGIMDIHNLEINTVNPNVGDTPEEIIKVEVAEGPNLIETQVNVEVQPKVDIPVPGPPKKPNILRSTSKPVDKIEKLKVFTPVKAKIEEDEKLFLEQLNLIPKIELPKTRSKTAPKKPLKRLIIKLPRLTRRFSTIGPQKLECRHCSRPYNVSSSLRNHEKFCILNTNRSVSICNICNEEVPPGSMTFHKRRYHDHVPQSRRLTIDVEMFNP</sequence>
<organism evidence="2 3">
    <name type="scientific">Chironomus riparius</name>
    <dbReference type="NCBI Taxonomy" id="315576"/>
    <lineage>
        <taxon>Eukaryota</taxon>
        <taxon>Metazoa</taxon>
        <taxon>Ecdysozoa</taxon>
        <taxon>Arthropoda</taxon>
        <taxon>Hexapoda</taxon>
        <taxon>Insecta</taxon>
        <taxon>Pterygota</taxon>
        <taxon>Neoptera</taxon>
        <taxon>Endopterygota</taxon>
        <taxon>Diptera</taxon>
        <taxon>Nematocera</taxon>
        <taxon>Chironomoidea</taxon>
        <taxon>Chironomidae</taxon>
        <taxon>Chironominae</taxon>
        <taxon>Chironomus</taxon>
    </lineage>
</organism>